<evidence type="ECO:0000259" key="10">
    <source>
        <dbReference type="SMART" id="SM01320"/>
    </source>
</evidence>
<evidence type="ECO:0000313" key="12">
    <source>
        <dbReference type="Proteomes" id="UP000009131"/>
    </source>
</evidence>
<dbReference type="InterPro" id="IPR032800">
    <property type="entry name" value="TRP_N"/>
</dbReference>
<keyword evidence="5 8" id="KW-1133">Transmembrane helix</keyword>
<sequence length="723" mass="79405">MESRRRTVTRLLCGFLAGSATVPAVRATSQIYTSSVSYCAAPEAIFVDTFGLQYVDKSSLISFAIRAQSVQQNLYATLNLSLQAYDLSVVNLNVDLCSVLDGFLCPLPTYRFDGATSLAIPSTFTSKIPGIAYIVPDLEAVATLRLTSIDTGAEEACIQAALSNGKTTYLTAVQWGVAAIALIAFASTILHTLWPQLLSEAHKRHSTPEWRLVLLLSYYQHIAFSGMLSVTAPKVFRSYTLNYAWSTFLIRIGPITRSLDRLRGRTGGDTTDNSSALDAIAALTRRSAMPAAPEQFANMTRQAGLTSSSSLVSYASKVTKPSFAYTNYATTNVPVIGGVGSPNITIGISTYSELLGIPFGNVFMTAFINVLLLLCIMIVLLALVYAIFALYLRRQLRRQTRNQLWIDELKRRRHYFMATNSFRILLIAYPPIVTFAFYGYIVESTTGWASALLGTLSWVSMTFIILLVSIKLLKAAKRHEDGIDHLYDSEKFTYRTSSLFTQFKPDAFYYFIPIILVTFIEACFISFAQGYPTRQVVGLIVVESLLFIATVWHRPYATKGANVLAAFLQFSRVVTYALQIAFLDSTNVKAIPKVVIGIVIIVIQSIFVLILFLSIMIGLIAAMYRGIRGRGNYRRNSDLTDKDAAATEKGINTGESAFVASSLNSSVTNVGALDNPKPPYSDRSRFSSPAQSLPEVPPERSDTPTSAEALFSPDTTARATHST</sequence>
<keyword evidence="6 8" id="KW-0472">Membrane</keyword>
<keyword evidence="4 9" id="KW-0732">Signal</keyword>
<feature type="signal peptide" evidence="9">
    <location>
        <begin position="1"/>
        <end position="27"/>
    </location>
</feature>
<proteinExistence type="inferred from homology"/>
<dbReference type="STRING" id="764103.G7E3C3"/>
<feature type="transmembrane region" description="Helical" evidence="8">
    <location>
        <begin position="564"/>
        <end position="582"/>
    </location>
</feature>
<evidence type="ECO:0000256" key="5">
    <source>
        <dbReference type="ARBA" id="ARBA00022989"/>
    </source>
</evidence>
<feature type="transmembrane region" description="Helical" evidence="8">
    <location>
        <begin position="212"/>
        <end position="232"/>
    </location>
</feature>
<dbReference type="EMBL" id="BABT02000119">
    <property type="protein sequence ID" value="GAA97333.1"/>
    <property type="molecule type" value="Genomic_DNA"/>
</dbReference>
<dbReference type="InterPro" id="IPR040241">
    <property type="entry name" value="TRP_Flc/Pkd2-like"/>
</dbReference>
<evidence type="ECO:0000256" key="8">
    <source>
        <dbReference type="SAM" id="Phobius"/>
    </source>
</evidence>
<feature type="transmembrane region" description="Helical" evidence="8">
    <location>
        <begin position="172"/>
        <end position="191"/>
    </location>
</feature>
<evidence type="ECO:0000256" key="2">
    <source>
        <dbReference type="ARBA" id="ARBA00010642"/>
    </source>
</evidence>
<feature type="domain" description="ML-like" evidence="10">
    <location>
        <begin position="29"/>
        <end position="169"/>
    </location>
</feature>
<dbReference type="PANTHER" id="PTHR31145:SF2">
    <property type="entry name" value="FLAVIN CARRIER PROTEIN 2"/>
    <property type="match status" value="1"/>
</dbReference>
<feature type="transmembrane region" description="Helical" evidence="8">
    <location>
        <begin position="507"/>
        <end position="528"/>
    </location>
</feature>
<feature type="transmembrane region" description="Helical" evidence="8">
    <location>
        <begin position="534"/>
        <end position="552"/>
    </location>
</feature>
<dbReference type="Pfam" id="PF14558">
    <property type="entry name" value="TRP_N"/>
    <property type="match status" value="1"/>
</dbReference>
<organism evidence="11 12">
    <name type="scientific">Mixia osmundae (strain CBS 9802 / IAM 14324 / JCM 22182 / KY 12970)</name>
    <dbReference type="NCBI Taxonomy" id="764103"/>
    <lineage>
        <taxon>Eukaryota</taxon>
        <taxon>Fungi</taxon>
        <taxon>Dikarya</taxon>
        <taxon>Basidiomycota</taxon>
        <taxon>Pucciniomycotina</taxon>
        <taxon>Mixiomycetes</taxon>
        <taxon>Mixiales</taxon>
        <taxon>Mixiaceae</taxon>
        <taxon>Mixia</taxon>
    </lineage>
</organism>
<feature type="transmembrane region" description="Helical" evidence="8">
    <location>
        <begin position="362"/>
        <end position="392"/>
    </location>
</feature>
<dbReference type="HOGENOM" id="CLU_013753_1_0_1"/>
<comment type="caution">
    <text evidence="11">The sequence shown here is derived from an EMBL/GenBank/DDBJ whole genome shotgun (WGS) entry which is preliminary data.</text>
</comment>
<evidence type="ECO:0000256" key="9">
    <source>
        <dbReference type="SAM" id="SignalP"/>
    </source>
</evidence>
<dbReference type="InterPro" id="IPR010308">
    <property type="entry name" value="TRP_C"/>
</dbReference>
<feature type="transmembrane region" description="Helical" evidence="8">
    <location>
        <begin position="447"/>
        <end position="468"/>
    </location>
</feature>
<dbReference type="GO" id="GO:0055085">
    <property type="term" value="P:transmembrane transport"/>
    <property type="evidence" value="ECO:0007669"/>
    <property type="project" value="TreeGrafter"/>
</dbReference>
<gene>
    <name evidence="11" type="primary">Mo04011</name>
    <name evidence="11" type="ORF">E5Q_04011</name>
</gene>
<feature type="compositionally biased region" description="Polar residues" evidence="7">
    <location>
        <begin position="713"/>
        <end position="723"/>
    </location>
</feature>
<evidence type="ECO:0000256" key="3">
    <source>
        <dbReference type="ARBA" id="ARBA00022692"/>
    </source>
</evidence>
<comment type="similarity">
    <text evidence="2">Belongs to the transient receptor potential (TRP) ion channel family.</text>
</comment>
<dbReference type="FunCoup" id="G7E3C3">
    <property type="interactions" value="16"/>
</dbReference>
<feature type="region of interest" description="Disordered" evidence="7">
    <location>
        <begin position="671"/>
        <end position="723"/>
    </location>
</feature>
<dbReference type="GO" id="GO:0009272">
    <property type="term" value="P:fungal-type cell wall biogenesis"/>
    <property type="evidence" value="ECO:0007669"/>
    <property type="project" value="TreeGrafter"/>
</dbReference>
<evidence type="ECO:0000256" key="6">
    <source>
        <dbReference type="ARBA" id="ARBA00023136"/>
    </source>
</evidence>
<keyword evidence="3 8" id="KW-0812">Transmembrane</keyword>
<keyword evidence="12" id="KW-1185">Reference proteome</keyword>
<dbReference type="RefSeq" id="XP_014567934.1">
    <property type="nucleotide sequence ID" value="XM_014712448.1"/>
</dbReference>
<dbReference type="GO" id="GO:0016020">
    <property type="term" value="C:membrane"/>
    <property type="evidence" value="ECO:0007669"/>
    <property type="project" value="UniProtKB-SubCell"/>
</dbReference>
<evidence type="ECO:0000256" key="4">
    <source>
        <dbReference type="ARBA" id="ARBA00022729"/>
    </source>
</evidence>
<dbReference type="OMA" id="KSYWWIF"/>
<protein>
    <recommendedName>
        <fullName evidence="10">ML-like domain-containing protein</fullName>
    </recommendedName>
</protein>
<dbReference type="PANTHER" id="PTHR31145">
    <property type="entry name" value="INTEGRAL MEMBRANE PROTEIN (AFU_ORTHOLOGUE AFUA_7G01610)"/>
    <property type="match status" value="1"/>
</dbReference>
<dbReference type="AlphaFoldDB" id="G7E3C3"/>
<feature type="transmembrane region" description="Helical" evidence="8">
    <location>
        <begin position="594"/>
        <end position="624"/>
    </location>
</feature>
<accession>G7E3C3</accession>
<dbReference type="InParanoid" id="G7E3C3"/>
<dbReference type="Proteomes" id="UP000009131">
    <property type="component" value="Unassembled WGS sequence"/>
</dbReference>
<dbReference type="eggNOG" id="ENOG502QSVZ">
    <property type="taxonomic scope" value="Eukaryota"/>
</dbReference>
<reference evidence="11 12" key="2">
    <citation type="journal article" date="2012" name="Open Biol.">
        <title>Characteristics of nucleosomes and linker DNA regions on the genome of the basidiomycete Mixia osmundae revealed by mono- and dinucleosome mapping.</title>
        <authorList>
            <person name="Nishida H."/>
            <person name="Kondo S."/>
            <person name="Matsumoto T."/>
            <person name="Suzuki Y."/>
            <person name="Yoshikawa H."/>
            <person name="Taylor T.D."/>
            <person name="Sugiyama J."/>
        </authorList>
    </citation>
    <scope>NUCLEOTIDE SEQUENCE [LARGE SCALE GENOMIC DNA]</scope>
    <source>
        <strain evidence="12">CBS 9802 / IAM 14324 / JCM 22182 / KY 12970</strain>
    </source>
</reference>
<evidence type="ECO:0000256" key="1">
    <source>
        <dbReference type="ARBA" id="ARBA00004141"/>
    </source>
</evidence>
<evidence type="ECO:0000313" key="11">
    <source>
        <dbReference type="EMBL" id="GAA97333.1"/>
    </source>
</evidence>
<evidence type="ECO:0000256" key="7">
    <source>
        <dbReference type="SAM" id="MobiDB-lite"/>
    </source>
</evidence>
<dbReference type="SMART" id="SM01320">
    <property type="entry name" value="TRP_N"/>
    <property type="match status" value="1"/>
</dbReference>
<feature type="chain" id="PRO_5009955705" description="ML-like domain-containing protein" evidence="9">
    <location>
        <begin position="28"/>
        <end position="723"/>
    </location>
</feature>
<dbReference type="Pfam" id="PF06011">
    <property type="entry name" value="TRP"/>
    <property type="match status" value="1"/>
</dbReference>
<comment type="subcellular location">
    <subcellularLocation>
        <location evidence="1">Membrane</location>
        <topology evidence="1">Multi-pass membrane protein</topology>
    </subcellularLocation>
</comment>
<reference evidence="11 12" key="1">
    <citation type="journal article" date="2011" name="J. Gen. Appl. Microbiol.">
        <title>Draft genome sequencing of the enigmatic basidiomycete Mixia osmundae.</title>
        <authorList>
            <person name="Nishida H."/>
            <person name="Nagatsuka Y."/>
            <person name="Sugiyama J."/>
        </authorList>
    </citation>
    <scope>NUCLEOTIDE SEQUENCE [LARGE SCALE GENOMIC DNA]</scope>
    <source>
        <strain evidence="12">CBS 9802 / IAM 14324 / JCM 22182 / KY 12970</strain>
    </source>
</reference>
<dbReference type="OrthoDB" id="2115177at2759"/>
<feature type="transmembrane region" description="Helical" evidence="8">
    <location>
        <begin position="420"/>
        <end position="441"/>
    </location>
</feature>
<name>G7E3C3_MIXOS</name>